<dbReference type="WBParaSite" id="Pan_g19467.t1">
    <property type="protein sequence ID" value="Pan_g19467.t1"/>
    <property type="gene ID" value="Pan_g19467"/>
</dbReference>
<keyword evidence="1" id="KW-0732">Signal</keyword>
<dbReference type="Proteomes" id="UP000492821">
    <property type="component" value="Unassembled WGS sequence"/>
</dbReference>
<name>A0A7E4VCR0_PANRE</name>
<protein>
    <submittedName>
        <fullName evidence="3">Conotoxin</fullName>
    </submittedName>
</protein>
<feature type="chain" id="PRO_5028807366" evidence="1">
    <location>
        <begin position="24"/>
        <end position="95"/>
    </location>
</feature>
<reference evidence="2" key="1">
    <citation type="journal article" date="2013" name="Genetics">
        <title>The draft genome and transcriptome of Panagrellus redivivus are shaped by the harsh demands of a free-living lifestyle.</title>
        <authorList>
            <person name="Srinivasan J."/>
            <person name="Dillman A.R."/>
            <person name="Macchietto M.G."/>
            <person name="Heikkinen L."/>
            <person name="Lakso M."/>
            <person name="Fracchia K.M."/>
            <person name="Antoshechkin I."/>
            <person name="Mortazavi A."/>
            <person name="Wong G."/>
            <person name="Sternberg P.W."/>
        </authorList>
    </citation>
    <scope>NUCLEOTIDE SEQUENCE [LARGE SCALE GENOMIC DNA]</scope>
    <source>
        <strain evidence="2">MT8872</strain>
    </source>
</reference>
<reference evidence="3" key="2">
    <citation type="submission" date="2020-10" db="UniProtKB">
        <authorList>
            <consortium name="WormBaseParasite"/>
        </authorList>
    </citation>
    <scope>IDENTIFICATION</scope>
</reference>
<accession>A0A7E4VCR0</accession>
<dbReference type="PROSITE" id="PS51257">
    <property type="entry name" value="PROKAR_LIPOPROTEIN"/>
    <property type="match status" value="1"/>
</dbReference>
<sequence length="95" mass="10724">MNMKTSVLYAICIFLACLLITQAAPSPVPGAYGPAPERQSVNNLDRMISRCFQSICKQWMTECHWFCDAVNTKSKSRCMDCLSLRGQHCLPCFEL</sequence>
<dbReference type="AlphaFoldDB" id="A0A7E4VCR0"/>
<organism evidence="2 3">
    <name type="scientific">Panagrellus redivivus</name>
    <name type="common">Microworm</name>
    <dbReference type="NCBI Taxonomy" id="6233"/>
    <lineage>
        <taxon>Eukaryota</taxon>
        <taxon>Metazoa</taxon>
        <taxon>Ecdysozoa</taxon>
        <taxon>Nematoda</taxon>
        <taxon>Chromadorea</taxon>
        <taxon>Rhabditida</taxon>
        <taxon>Tylenchina</taxon>
        <taxon>Panagrolaimomorpha</taxon>
        <taxon>Panagrolaimoidea</taxon>
        <taxon>Panagrolaimidae</taxon>
        <taxon>Panagrellus</taxon>
    </lineage>
</organism>
<evidence type="ECO:0000256" key="1">
    <source>
        <dbReference type="SAM" id="SignalP"/>
    </source>
</evidence>
<evidence type="ECO:0000313" key="2">
    <source>
        <dbReference type="Proteomes" id="UP000492821"/>
    </source>
</evidence>
<keyword evidence="2" id="KW-1185">Reference proteome</keyword>
<proteinExistence type="predicted"/>
<feature type="signal peptide" evidence="1">
    <location>
        <begin position="1"/>
        <end position="23"/>
    </location>
</feature>
<evidence type="ECO:0000313" key="3">
    <source>
        <dbReference type="WBParaSite" id="Pan_g19467.t1"/>
    </source>
</evidence>